<dbReference type="EMBL" id="LR746264">
    <property type="protein sequence ID" value="CAA7388201.1"/>
    <property type="molecule type" value="Genomic_DNA"/>
</dbReference>
<keyword evidence="9" id="KW-1185">Reference proteome</keyword>
<dbReference type="Pfam" id="PF04622">
    <property type="entry name" value="ERG2_Sigma1R"/>
    <property type="match status" value="1"/>
</dbReference>
<keyword evidence="3" id="KW-0812">Transmembrane</keyword>
<keyword evidence="6" id="KW-0472">Membrane</keyword>
<dbReference type="Proteomes" id="UP000663760">
    <property type="component" value="Chromosome 1"/>
</dbReference>
<evidence type="ECO:0000256" key="6">
    <source>
        <dbReference type="ARBA" id="ARBA00023136"/>
    </source>
</evidence>
<evidence type="ECO:0000256" key="1">
    <source>
        <dbReference type="ARBA" id="ARBA00004586"/>
    </source>
</evidence>
<evidence type="ECO:0000256" key="4">
    <source>
        <dbReference type="ARBA" id="ARBA00022824"/>
    </source>
</evidence>
<dbReference type="AlphaFoldDB" id="A0A7I8JWL8"/>
<accession>A0A7I8JWL8</accession>
<reference evidence="8" key="1">
    <citation type="submission" date="2020-02" db="EMBL/GenBank/DDBJ databases">
        <authorList>
            <person name="Scholz U."/>
            <person name="Mascher M."/>
            <person name="Fiebig A."/>
        </authorList>
    </citation>
    <scope>NUCLEOTIDE SEQUENCE</scope>
</reference>
<evidence type="ECO:0000256" key="5">
    <source>
        <dbReference type="ARBA" id="ARBA00022989"/>
    </source>
</evidence>
<gene>
    <name evidence="8" type="ORF">SI8410_01000469</name>
</gene>
<dbReference type="InterPro" id="IPR006716">
    <property type="entry name" value="ERG2_sigma1_rcpt-like"/>
</dbReference>
<evidence type="ECO:0000256" key="7">
    <source>
        <dbReference type="SAM" id="MobiDB-lite"/>
    </source>
</evidence>
<comment type="subcellular location">
    <subcellularLocation>
        <location evidence="1">Endoplasmic reticulum membrane</location>
    </subcellularLocation>
</comment>
<keyword evidence="5" id="KW-1133">Transmembrane helix</keyword>
<evidence type="ECO:0000313" key="9">
    <source>
        <dbReference type="Proteomes" id="UP000663760"/>
    </source>
</evidence>
<feature type="compositionally biased region" description="Low complexity" evidence="7">
    <location>
        <begin position="81"/>
        <end position="91"/>
    </location>
</feature>
<proteinExistence type="inferred from homology"/>
<dbReference type="PANTHER" id="PTHR10868:SF1">
    <property type="entry name" value="SIGMA NON-OPIOID INTRACELLULAR RECEPTOR 1"/>
    <property type="match status" value="1"/>
</dbReference>
<comment type="similarity">
    <text evidence="2">Belongs to the ERG2 family.</text>
</comment>
<dbReference type="OrthoDB" id="347124at2759"/>
<keyword evidence="4" id="KW-0256">Endoplasmic reticulum</keyword>
<evidence type="ECO:0000256" key="3">
    <source>
        <dbReference type="ARBA" id="ARBA00022692"/>
    </source>
</evidence>
<sequence length="380" mass="40843">MVAVTVSSAGRGFSKTPSSAAIAGREPPDGRKAAAETSCYYPGCRKDANCHCEICLASINATLDLIPPGCSSIQQRSSITKLSSSSSSATSPLPVQRRQRTPLPAPAFSPSRTTERSDTGSTPSSPPLHSTAKSRPSAKDRLIQTETRSSSPRLPGFNRRVLRFFLGLCFLLAADYGFPAVVQWSLGGPRLSPEIVKTAAAGEQSQATGELRGKLASLETSMGKILGTDRVCNCSSADSNSWGFLQDGQLLRARCVIYESALEQLSVWGSPIQTSGAISTGLSSRWLTVLSGRMTEWSPEELGFAEPASGGAYSRWTTMTIRLEQNTWVLEYRTAGLDNSRVAPLLWELLVRAWVSGTLSEYNSGYNAEANDHSWLLPPT</sequence>
<dbReference type="PANTHER" id="PTHR10868">
    <property type="entry name" value="SIGMA 1-TYPE OPIOID RECEPTOR-RELATED"/>
    <property type="match status" value="1"/>
</dbReference>
<evidence type="ECO:0000313" key="8">
    <source>
        <dbReference type="EMBL" id="CAA7388201.1"/>
    </source>
</evidence>
<name>A0A7I8JWL8_SPIIN</name>
<feature type="region of interest" description="Disordered" evidence="7">
    <location>
        <begin position="81"/>
        <end position="151"/>
    </location>
</feature>
<organism evidence="8 9">
    <name type="scientific">Spirodela intermedia</name>
    <name type="common">Intermediate duckweed</name>
    <dbReference type="NCBI Taxonomy" id="51605"/>
    <lineage>
        <taxon>Eukaryota</taxon>
        <taxon>Viridiplantae</taxon>
        <taxon>Streptophyta</taxon>
        <taxon>Embryophyta</taxon>
        <taxon>Tracheophyta</taxon>
        <taxon>Spermatophyta</taxon>
        <taxon>Magnoliopsida</taxon>
        <taxon>Liliopsida</taxon>
        <taxon>Araceae</taxon>
        <taxon>Lemnoideae</taxon>
        <taxon>Spirodela</taxon>
    </lineage>
</organism>
<evidence type="ECO:0000256" key="2">
    <source>
        <dbReference type="ARBA" id="ARBA00007141"/>
    </source>
</evidence>
<feature type="region of interest" description="Disordered" evidence="7">
    <location>
        <begin position="1"/>
        <end position="35"/>
    </location>
</feature>
<dbReference type="GO" id="GO:0005789">
    <property type="term" value="C:endoplasmic reticulum membrane"/>
    <property type="evidence" value="ECO:0007669"/>
    <property type="project" value="UniProtKB-SubCell"/>
</dbReference>
<protein>
    <submittedName>
        <fullName evidence="8">Uncharacterized protein</fullName>
    </submittedName>
</protein>
<feature type="compositionally biased region" description="Polar residues" evidence="7">
    <location>
        <begin position="119"/>
        <end position="134"/>
    </location>
</feature>